<dbReference type="SUPFAM" id="SSF48113">
    <property type="entry name" value="Heme-dependent peroxidases"/>
    <property type="match status" value="1"/>
</dbReference>
<dbReference type="GO" id="GO:0051213">
    <property type="term" value="F:dioxygenase activity"/>
    <property type="evidence" value="ECO:0007669"/>
    <property type="project" value="UniProtKB-KW"/>
</dbReference>
<evidence type="ECO:0000256" key="4">
    <source>
        <dbReference type="ARBA" id="ARBA00023004"/>
    </source>
</evidence>
<dbReference type="InterPro" id="IPR050783">
    <property type="entry name" value="Oxylipin_biosynth_metab"/>
</dbReference>
<evidence type="ECO:0000313" key="7">
    <source>
        <dbReference type="EMBL" id="KAG2202385.1"/>
    </source>
</evidence>
<proteinExistence type="predicted"/>
<dbReference type="PANTHER" id="PTHR11903">
    <property type="entry name" value="PROSTAGLANDIN G/H SYNTHASE"/>
    <property type="match status" value="1"/>
</dbReference>
<feature type="compositionally biased region" description="Polar residues" evidence="6">
    <location>
        <begin position="54"/>
        <end position="85"/>
    </location>
</feature>
<protein>
    <recommendedName>
        <fullName evidence="9">Heme peroxidase</fullName>
    </recommendedName>
</protein>
<keyword evidence="5" id="KW-0349">Heme</keyword>
<evidence type="ECO:0000313" key="8">
    <source>
        <dbReference type="Proteomes" id="UP000603453"/>
    </source>
</evidence>
<dbReference type="PANTHER" id="PTHR11903:SF37">
    <property type="entry name" value="PSI-PRODUCING OXYGENASE A"/>
    <property type="match status" value="1"/>
</dbReference>
<dbReference type="GO" id="GO:0046872">
    <property type="term" value="F:metal ion binding"/>
    <property type="evidence" value="ECO:0007669"/>
    <property type="project" value="UniProtKB-KW"/>
</dbReference>
<dbReference type="PROSITE" id="PS50292">
    <property type="entry name" value="PEROXIDASE_3"/>
    <property type="match status" value="1"/>
</dbReference>
<evidence type="ECO:0008006" key="9">
    <source>
        <dbReference type="Google" id="ProtNLM"/>
    </source>
</evidence>
<dbReference type="Proteomes" id="UP000603453">
    <property type="component" value="Unassembled WGS sequence"/>
</dbReference>
<dbReference type="AlphaFoldDB" id="A0A8H7V0A4"/>
<evidence type="ECO:0000256" key="6">
    <source>
        <dbReference type="SAM" id="MobiDB-lite"/>
    </source>
</evidence>
<dbReference type="GO" id="GO:0020037">
    <property type="term" value="F:heme binding"/>
    <property type="evidence" value="ECO:0007669"/>
    <property type="project" value="InterPro"/>
</dbReference>
<accession>A0A8H7V0A4</accession>
<reference evidence="7" key="1">
    <citation type="submission" date="2020-12" db="EMBL/GenBank/DDBJ databases">
        <title>Metabolic potential, ecology and presence of endohyphal bacteria is reflected in genomic diversity of Mucoromycotina.</title>
        <authorList>
            <person name="Muszewska A."/>
            <person name="Okrasinska A."/>
            <person name="Steczkiewicz K."/>
            <person name="Drgas O."/>
            <person name="Orlowska M."/>
            <person name="Perlinska-Lenart U."/>
            <person name="Aleksandrzak-Piekarczyk T."/>
            <person name="Szatraj K."/>
            <person name="Zielenkiewicz U."/>
            <person name="Pilsyk S."/>
            <person name="Malc E."/>
            <person name="Mieczkowski P."/>
            <person name="Kruszewska J.S."/>
            <person name="Biernat P."/>
            <person name="Pawlowska J."/>
        </authorList>
    </citation>
    <scope>NUCLEOTIDE SEQUENCE</scope>
    <source>
        <strain evidence="7">WA0000017839</strain>
    </source>
</reference>
<keyword evidence="1 5" id="KW-0479">Metal-binding</keyword>
<sequence>MLGPSPVVKKQPEAHSPVQSLVDMVKENMSPDDLLKSFKAITDNIKKTERDGPASSSAAAPTLKSSSKNTDAVAPSPSSQPTGSKWSIDALSKNIRSAFNINPTTTGAIKDIIGLPIKHQLTLLNAISERLLSKNAPQNDRNNTFESVMNILGNLGPEDSDLIYLVTQPLIANFYDDIPKPYNNYVGNQFRTADGSFNSLIYPEVGKAGSTYTRSVTSVSENNTNLPSPKVVFDRLLKRPDGQFTPNKGGINMMLLYLAIIITHDLFYTDSKDPTRNLTTSYLDLSSLYGYNRADQESVRQMKDGLLKNDQWFDKRLVIQPAGVAGLIIIFSRNHNYIAKKLLEINENERFSYGPGKRLATVEEQDEKLFQTARLINNGCYANIIIHDYIRTIIGTSADSDFVLDPFATPSNPIYGNAVSIEFNAIYRWHAGIGQEDSAWIAQVMDLLTAQMKSSRAQERHPGLDRSLINKTAQNESIFDQLLVGFNEHFVHASPEELAMGLPVASSHRDLETGSFPDADIIRVLRAGFTQPASEIGNGQNTPAALEHVEIAGIQQARILDTCYFNDFRKFLHLTTLDTFEDFSEKVEVQEALKELYGSPDKVELYAGLMVERTKQTGLRLPYTMGRAILSDAVNLLRNDRILTKEMTPASLTNWGYQYTLGDPKSNNRIFPSLLTNLFPDVTSESGGGFTADELRTLFNTPK</sequence>
<evidence type="ECO:0000256" key="1">
    <source>
        <dbReference type="ARBA" id="ARBA00022723"/>
    </source>
</evidence>
<dbReference type="Gene3D" id="1.10.640.10">
    <property type="entry name" value="Haem peroxidase domain superfamily, animal type"/>
    <property type="match status" value="1"/>
</dbReference>
<gene>
    <name evidence="7" type="ORF">INT47_008856</name>
</gene>
<dbReference type="InterPro" id="IPR019791">
    <property type="entry name" value="Haem_peroxidase_animal"/>
</dbReference>
<feature type="region of interest" description="Disordered" evidence="6">
    <location>
        <begin position="46"/>
        <end position="85"/>
    </location>
</feature>
<evidence type="ECO:0000256" key="2">
    <source>
        <dbReference type="ARBA" id="ARBA00022964"/>
    </source>
</evidence>
<evidence type="ECO:0000256" key="5">
    <source>
        <dbReference type="PIRSR" id="PIRSR619791-2"/>
    </source>
</evidence>
<dbReference type="InterPro" id="IPR037120">
    <property type="entry name" value="Haem_peroxidase_sf_animal"/>
</dbReference>
<organism evidence="7 8">
    <name type="scientific">Mucor saturninus</name>
    <dbReference type="NCBI Taxonomy" id="64648"/>
    <lineage>
        <taxon>Eukaryota</taxon>
        <taxon>Fungi</taxon>
        <taxon>Fungi incertae sedis</taxon>
        <taxon>Mucoromycota</taxon>
        <taxon>Mucoromycotina</taxon>
        <taxon>Mucoromycetes</taxon>
        <taxon>Mucorales</taxon>
        <taxon>Mucorineae</taxon>
        <taxon>Mucoraceae</taxon>
        <taxon>Mucor</taxon>
    </lineage>
</organism>
<dbReference type="GO" id="GO:0006631">
    <property type="term" value="P:fatty acid metabolic process"/>
    <property type="evidence" value="ECO:0007669"/>
    <property type="project" value="UniProtKB-ARBA"/>
</dbReference>
<dbReference type="OrthoDB" id="823504at2759"/>
<evidence type="ECO:0000256" key="3">
    <source>
        <dbReference type="ARBA" id="ARBA00023002"/>
    </source>
</evidence>
<dbReference type="GO" id="GO:0004601">
    <property type="term" value="F:peroxidase activity"/>
    <property type="evidence" value="ECO:0007669"/>
    <property type="project" value="InterPro"/>
</dbReference>
<comment type="caution">
    <text evidence="7">The sequence shown here is derived from an EMBL/GenBank/DDBJ whole genome shotgun (WGS) entry which is preliminary data.</text>
</comment>
<name>A0A8H7V0A4_9FUNG</name>
<dbReference type="EMBL" id="JAEPRD010000061">
    <property type="protein sequence ID" value="KAG2202385.1"/>
    <property type="molecule type" value="Genomic_DNA"/>
</dbReference>
<dbReference type="InterPro" id="IPR010255">
    <property type="entry name" value="Haem_peroxidase_sf"/>
</dbReference>
<keyword evidence="3" id="KW-0560">Oxidoreductase</keyword>
<dbReference type="Pfam" id="PF03098">
    <property type="entry name" value="An_peroxidase"/>
    <property type="match status" value="3"/>
</dbReference>
<keyword evidence="2" id="KW-0223">Dioxygenase</keyword>
<keyword evidence="8" id="KW-1185">Reference proteome</keyword>
<keyword evidence="4 5" id="KW-0408">Iron</keyword>
<dbReference type="GO" id="GO:0006979">
    <property type="term" value="P:response to oxidative stress"/>
    <property type="evidence" value="ECO:0007669"/>
    <property type="project" value="InterPro"/>
</dbReference>
<feature type="binding site" description="axial binding residue" evidence="5">
    <location>
        <position position="430"/>
    </location>
    <ligand>
        <name>heme b</name>
        <dbReference type="ChEBI" id="CHEBI:60344"/>
    </ligand>
    <ligandPart>
        <name>Fe</name>
        <dbReference type="ChEBI" id="CHEBI:18248"/>
    </ligandPart>
</feature>